<sequence length="292" mass="31437">MKMVLLGASGQIGGQLQRSLAPLGQVIALGRAEADFTHPEHTVAAVARHRPDVIVNAAAYTAVDRAESEPALAHCINATTPGLLAEWAARRGVLFVHYSSDYVFDGSGSRPWREDDAPAPLSSYGHSKHAGEVLIAQAGGPHLVLRTSWVYAAQGRNFVRTILRLAQERPRLTVVDDQWGAPTSADWLAEVTAQAIVHLLRRPQDGGLYHCTAAGATTWCAYAALVVAQARQSAWAARIKTTEVLPVPSSAYPTAARRPHNSRLDCGRLQAVFGLTPPPWQQGVARMLAQIL</sequence>
<keyword evidence="6 8" id="KW-0560">Oxidoreductase</keyword>
<gene>
    <name evidence="8" type="primary">rfbD</name>
    <name evidence="8" type="ORF">ACFO3A_07330</name>
</gene>
<evidence type="ECO:0000313" key="9">
    <source>
        <dbReference type="Proteomes" id="UP001595967"/>
    </source>
</evidence>
<evidence type="ECO:0000256" key="5">
    <source>
        <dbReference type="ARBA" id="ARBA00048200"/>
    </source>
</evidence>
<dbReference type="Gene3D" id="3.40.50.720">
    <property type="entry name" value="NAD(P)-binding Rossmann-like Domain"/>
    <property type="match status" value="1"/>
</dbReference>
<dbReference type="PANTHER" id="PTHR10491:SF4">
    <property type="entry name" value="METHIONINE ADENOSYLTRANSFERASE 2 SUBUNIT BETA"/>
    <property type="match status" value="1"/>
</dbReference>
<comment type="function">
    <text evidence="6">Catalyzes the reduction of dTDP-6-deoxy-L-lyxo-4-hexulose to yield dTDP-L-rhamnose.</text>
</comment>
<comment type="pathway">
    <text evidence="1 6">Carbohydrate biosynthesis; dTDP-L-rhamnose biosynthesis.</text>
</comment>
<evidence type="ECO:0000259" key="7">
    <source>
        <dbReference type="Pfam" id="PF04321"/>
    </source>
</evidence>
<proteinExistence type="inferred from homology"/>
<comment type="similarity">
    <text evidence="2 6">Belongs to the dTDP-4-dehydrorhamnose reductase family.</text>
</comment>
<comment type="caution">
    <text evidence="8">The sequence shown here is derived from an EMBL/GenBank/DDBJ whole genome shotgun (WGS) entry which is preliminary data.</text>
</comment>
<keyword evidence="6" id="KW-0521">NADP</keyword>
<feature type="domain" description="RmlD-like substrate binding" evidence="7">
    <location>
        <begin position="1"/>
        <end position="290"/>
    </location>
</feature>
<dbReference type="GO" id="GO:0008831">
    <property type="term" value="F:dTDP-4-dehydrorhamnose reductase activity"/>
    <property type="evidence" value="ECO:0007669"/>
    <property type="project" value="UniProtKB-EC"/>
</dbReference>
<evidence type="ECO:0000256" key="1">
    <source>
        <dbReference type="ARBA" id="ARBA00004781"/>
    </source>
</evidence>
<keyword evidence="9" id="KW-1185">Reference proteome</keyword>
<evidence type="ECO:0000256" key="3">
    <source>
        <dbReference type="ARBA" id="ARBA00012929"/>
    </source>
</evidence>
<dbReference type="CDD" id="cd05254">
    <property type="entry name" value="dTDP_HR_like_SDR_e"/>
    <property type="match status" value="1"/>
</dbReference>
<dbReference type="EMBL" id="JBHSEW010000005">
    <property type="protein sequence ID" value="MFC4622029.1"/>
    <property type="molecule type" value="Genomic_DNA"/>
</dbReference>
<comment type="catalytic activity">
    <reaction evidence="5 6">
        <text>dTDP-beta-L-rhamnose + NADP(+) = dTDP-4-dehydro-beta-L-rhamnose + NADPH + H(+)</text>
        <dbReference type="Rhea" id="RHEA:21796"/>
        <dbReference type="ChEBI" id="CHEBI:15378"/>
        <dbReference type="ChEBI" id="CHEBI:57510"/>
        <dbReference type="ChEBI" id="CHEBI:57783"/>
        <dbReference type="ChEBI" id="CHEBI:58349"/>
        <dbReference type="ChEBI" id="CHEBI:62830"/>
        <dbReference type="EC" id="1.1.1.133"/>
    </reaction>
</comment>
<dbReference type="EC" id="1.1.1.133" evidence="3 6"/>
<dbReference type="InterPro" id="IPR036291">
    <property type="entry name" value="NAD(P)-bd_dom_sf"/>
</dbReference>
<dbReference type="Proteomes" id="UP001595967">
    <property type="component" value="Unassembled WGS sequence"/>
</dbReference>
<accession>A0ABV9GWV2</accession>
<reference evidence="9" key="1">
    <citation type="journal article" date="2019" name="Int. J. Syst. Evol. Microbiol.">
        <title>The Global Catalogue of Microorganisms (GCM) 10K type strain sequencing project: providing services to taxonomists for standard genome sequencing and annotation.</title>
        <authorList>
            <consortium name="The Broad Institute Genomics Platform"/>
            <consortium name="The Broad Institute Genome Sequencing Center for Infectious Disease"/>
            <person name="Wu L."/>
            <person name="Ma J."/>
        </authorList>
    </citation>
    <scope>NUCLEOTIDE SEQUENCE [LARGE SCALE GENOMIC DNA]</scope>
    <source>
        <strain evidence="9">JCM 11650</strain>
    </source>
</reference>
<dbReference type="Gene3D" id="3.90.25.10">
    <property type="entry name" value="UDP-galactose 4-epimerase, domain 1"/>
    <property type="match status" value="1"/>
</dbReference>
<dbReference type="SUPFAM" id="SSF51735">
    <property type="entry name" value="NAD(P)-binding Rossmann-fold domains"/>
    <property type="match status" value="1"/>
</dbReference>
<evidence type="ECO:0000256" key="4">
    <source>
        <dbReference type="ARBA" id="ARBA00017099"/>
    </source>
</evidence>
<dbReference type="PANTHER" id="PTHR10491">
    <property type="entry name" value="DTDP-4-DEHYDRORHAMNOSE REDUCTASE"/>
    <property type="match status" value="1"/>
</dbReference>
<dbReference type="RefSeq" id="WP_377725388.1">
    <property type="nucleotide sequence ID" value="NZ_JBHSEW010000005.1"/>
</dbReference>
<dbReference type="NCBIfam" id="NF007440">
    <property type="entry name" value="PRK09987.1"/>
    <property type="match status" value="1"/>
</dbReference>
<comment type="cofactor">
    <cofactor evidence="6">
        <name>Mg(2+)</name>
        <dbReference type="ChEBI" id="CHEBI:18420"/>
    </cofactor>
    <text evidence="6">Binds 1 Mg(2+) ion per monomer.</text>
</comment>
<protein>
    <recommendedName>
        <fullName evidence="4 6">dTDP-4-dehydrorhamnose reductase</fullName>
        <ecNumber evidence="3 6">1.1.1.133</ecNumber>
    </recommendedName>
</protein>
<dbReference type="Pfam" id="PF04321">
    <property type="entry name" value="RmlD_sub_bind"/>
    <property type="match status" value="1"/>
</dbReference>
<evidence type="ECO:0000313" key="8">
    <source>
        <dbReference type="EMBL" id="MFC4622029.1"/>
    </source>
</evidence>
<name>A0ABV9GWV2_9BURK</name>
<dbReference type="InterPro" id="IPR029903">
    <property type="entry name" value="RmlD-like-bd"/>
</dbReference>
<dbReference type="NCBIfam" id="TIGR01214">
    <property type="entry name" value="rmlD"/>
    <property type="match status" value="1"/>
</dbReference>
<evidence type="ECO:0000256" key="2">
    <source>
        <dbReference type="ARBA" id="ARBA00010944"/>
    </source>
</evidence>
<dbReference type="InterPro" id="IPR005913">
    <property type="entry name" value="dTDP_dehydrorham_reduct"/>
</dbReference>
<organism evidence="8 9">
    <name type="scientific">Comamonas nitrativorans</name>
    <dbReference type="NCBI Taxonomy" id="108437"/>
    <lineage>
        <taxon>Bacteria</taxon>
        <taxon>Pseudomonadati</taxon>
        <taxon>Pseudomonadota</taxon>
        <taxon>Betaproteobacteria</taxon>
        <taxon>Burkholderiales</taxon>
        <taxon>Comamonadaceae</taxon>
        <taxon>Comamonas</taxon>
    </lineage>
</organism>
<evidence type="ECO:0000256" key="6">
    <source>
        <dbReference type="RuleBase" id="RU364082"/>
    </source>
</evidence>